<accession>A0A812WSJ7</accession>
<dbReference type="EMBL" id="CAJNJA010034363">
    <property type="protein sequence ID" value="CAE7691496.1"/>
    <property type="molecule type" value="Genomic_DNA"/>
</dbReference>
<organism evidence="2 3">
    <name type="scientific">Symbiodinium necroappetens</name>
    <dbReference type="NCBI Taxonomy" id="1628268"/>
    <lineage>
        <taxon>Eukaryota</taxon>
        <taxon>Sar</taxon>
        <taxon>Alveolata</taxon>
        <taxon>Dinophyceae</taxon>
        <taxon>Suessiales</taxon>
        <taxon>Symbiodiniaceae</taxon>
        <taxon>Symbiodinium</taxon>
    </lineage>
</organism>
<feature type="region of interest" description="Disordered" evidence="1">
    <location>
        <begin position="368"/>
        <end position="389"/>
    </location>
</feature>
<proteinExistence type="predicted"/>
<evidence type="ECO:0000313" key="2">
    <source>
        <dbReference type="EMBL" id="CAE7691496.1"/>
    </source>
</evidence>
<reference evidence="2" key="1">
    <citation type="submission" date="2021-02" db="EMBL/GenBank/DDBJ databases">
        <authorList>
            <person name="Dougan E. K."/>
            <person name="Rhodes N."/>
            <person name="Thang M."/>
            <person name="Chan C."/>
        </authorList>
    </citation>
    <scope>NUCLEOTIDE SEQUENCE</scope>
</reference>
<evidence type="ECO:0000313" key="3">
    <source>
        <dbReference type="Proteomes" id="UP000601435"/>
    </source>
</evidence>
<evidence type="ECO:0000256" key="1">
    <source>
        <dbReference type="SAM" id="MobiDB-lite"/>
    </source>
</evidence>
<comment type="caution">
    <text evidence="2">The sequence shown here is derived from an EMBL/GenBank/DDBJ whole genome shotgun (WGS) entry which is preliminary data.</text>
</comment>
<dbReference type="Proteomes" id="UP000601435">
    <property type="component" value="Unassembled WGS sequence"/>
</dbReference>
<name>A0A812WSJ7_9DINO</name>
<protein>
    <submittedName>
        <fullName evidence="2">PpiA protein</fullName>
    </submittedName>
</protein>
<dbReference type="OrthoDB" id="440804at2759"/>
<dbReference type="AlphaFoldDB" id="A0A812WSJ7"/>
<sequence length="389" mass="44427">MQYALAARGWAVMPWTEVKMHKDGNQDAAFLLGNPTYDVQLKPEDAKLYSKSEEYQGKDLTCQVCYSFERYVERWGTDRCTNRKAFEFSDRLIGRYHPHLIQGEPCETDLASTQPSGKASLLLRCCSCCSEVVALRFQVEKYGFYLHVFHSPAAVLYQVRKLKEVFPTSPVYIMSDGGLDFGPLCNQTGCTATVCPPANDRWHPWPFFRRLYDAAEALNTEFVIMLEPDNTIHGPIKEPPKYDAGGVLVRDRSFAGADYVEKLAKKRVDGYKWRKKNQQAGLCGGSYYRREAILDANYLGEKFSKEIYSSDFALQYALAARGWTIMPWEEAAQMHNDKDIPLAGPKDAAFRHYSGPVGKPTYELKMRKEDQHLVKEQPVQYRGRDPNCQ</sequence>
<gene>
    <name evidence="2" type="primary">ppiA</name>
    <name evidence="2" type="ORF">SNEC2469_LOCUS19912</name>
</gene>
<keyword evidence="3" id="KW-1185">Reference proteome</keyword>